<name>A0A8J7FRC1_9NEIS</name>
<dbReference type="InterPro" id="IPR011990">
    <property type="entry name" value="TPR-like_helical_dom_sf"/>
</dbReference>
<dbReference type="PANTHER" id="PTHR43065">
    <property type="entry name" value="SENSOR HISTIDINE KINASE"/>
    <property type="match status" value="1"/>
</dbReference>
<comment type="catalytic activity">
    <reaction evidence="1">
        <text>ATP + protein L-histidine = ADP + protein N-phospho-L-histidine.</text>
        <dbReference type="EC" id="2.7.13.3"/>
    </reaction>
</comment>
<protein>
    <recommendedName>
        <fullName evidence="2">histidine kinase</fullName>
        <ecNumber evidence="2">2.7.13.3</ecNumber>
    </recommendedName>
</protein>
<dbReference type="InterPro" id="IPR036097">
    <property type="entry name" value="HisK_dim/P_sf"/>
</dbReference>
<dbReference type="PROSITE" id="PS50109">
    <property type="entry name" value="HIS_KIN"/>
    <property type="match status" value="1"/>
</dbReference>
<keyword evidence="3" id="KW-0597">Phosphoprotein</keyword>
<dbReference type="SUPFAM" id="SSF48452">
    <property type="entry name" value="TPR-like"/>
    <property type="match status" value="2"/>
</dbReference>
<dbReference type="InterPro" id="IPR005467">
    <property type="entry name" value="His_kinase_dom"/>
</dbReference>
<dbReference type="RefSeq" id="WP_194115952.1">
    <property type="nucleotide sequence ID" value="NZ_JADFUA010000004.1"/>
</dbReference>
<evidence type="ECO:0000256" key="2">
    <source>
        <dbReference type="ARBA" id="ARBA00012438"/>
    </source>
</evidence>
<reference evidence="6 7" key="1">
    <citation type="submission" date="2020-10" db="EMBL/GenBank/DDBJ databases">
        <title>The genome sequence of Chitinilyticum litopenaei 4Y14.</title>
        <authorList>
            <person name="Liu Y."/>
        </authorList>
    </citation>
    <scope>NUCLEOTIDE SEQUENCE [LARGE SCALE GENOMIC DNA]</scope>
    <source>
        <strain evidence="6 7">4Y14</strain>
    </source>
</reference>
<proteinExistence type="predicted"/>
<accession>A0A8J7FRC1</accession>
<comment type="caution">
    <text evidence="6">The sequence shown here is derived from an EMBL/GenBank/DDBJ whole genome shotgun (WGS) entry which is preliminary data.</text>
</comment>
<evidence type="ECO:0000256" key="3">
    <source>
        <dbReference type="ARBA" id="ARBA00022553"/>
    </source>
</evidence>
<evidence type="ECO:0000313" key="7">
    <source>
        <dbReference type="Proteomes" id="UP000604481"/>
    </source>
</evidence>
<dbReference type="PRINTS" id="PR00344">
    <property type="entry name" value="BCTRLSENSOR"/>
</dbReference>
<dbReference type="SMART" id="SM00387">
    <property type="entry name" value="HATPase_c"/>
    <property type="match status" value="1"/>
</dbReference>
<dbReference type="CDD" id="cd00082">
    <property type="entry name" value="HisKA"/>
    <property type="match status" value="1"/>
</dbReference>
<feature type="domain" description="Histidine kinase" evidence="5">
    <location>
        <begin position="579"/>
        <end position="811"/>
    </location>
</feature>
<dbReference type="AlphaFoldDB" id="A0A8J7FRC1"/>
<dbReference type="GO" id="GO:0000155">
    <property type="term" value="F:phosphorelay sensor kinase activity"/>
    <property type="evidence" value="ECO:0007669"/>
    <property type="project" value="InterPro"/>
</dbReference>
<dbReference type="InterPro" id="IPR003018">
    <property type="entry name" value="GAF"/>
</dbReference>
<dbReference type="Gene3D" id="3.30.450.40">
    <property type="match status" value="1"/>
</dbReference>
<dbReference type="InterPro" id="IPR003594">
    <property type="entry name" value="HATPase_dom"/>
</dbReference>
<dbReference type="PANTHER" id="PTHR43065:SF47">
    <property type="match status" value="1"/>
</dbReference>
<dbReference type="InterPro" id="IPR004358">
    <property type="entry name" value="Sig_transdc_His_kin-like_C"/>
</dbReference>
<dbReference type="Pfam" id="PF02518">
    <property type="entry name" value="HATPase_c"/>
    <property type="match status" value="1"/>
</dbReference>
<feature type="coiled-coil region" evidence="4">
    <location>
        <begin position="518"/>
        <end position="570"/>
    </location>
</feature>
<dbReference type="InterPro" id="IPR003661">
    <property type="entry name" value="HisK_dim/P_dom"/>
</dbReference>
<keyword evidence="7" id="KW-1185">Reference proteome</keyword>
<dbReference type="InterPro" id="IPR029016">
    <property type="entry name" value="GAF-like_dom_sf"/>
</dbReference>
<dbReference type="InterPro" id="IPR036890">
    <property type="entry name" value="HATPase_C_sf"/>
</dbReference>
<evidence type="ECO:0000256" key="4">
    <source>
        <dbReference type="SAM" id="Coils"/>
    </source>
</evidence>
<dbReference type="EC" id="2.7.13.3" evidence="2"/>
<dbReference type="Gene3D" id="1.25.40.10">
    <property type="entry name" value="Tetratricopeptide repeat domain"/>
    <property type="match status" value="2"/>
</dbReference>
<evidence type="ECO:0000313" key="6">
    <source>
        <dbReference type="EMBL" id="MBE9609426.1"/>
    </source>
</evidence>
<evidence type="ECO:0000256" key="1">
    <source>
        <dbReference type="ARBA" id="ARBA00000085"/>
    </source>
</evidence>
<organism evidence="6 7">
    <name type="scientific">Chitinilyticum piscinae</name>
    <dbReference type="NCBI Taxonomy" id="2866724"/>
    <lineage>
        <taxon>Bacteria</taxon>
        <taxon>Pseudomonadati</taxon>
        <taxon>Pseudomonadota</taxon>
        <taxon>Betaproteobacteria</taxon>
        <taxon>Neisseriales</taxon>
        <taxon>Chitinibacteraceae</taxon>
        <taxon>Chitinilyticum</taxon>
    </lineage>
</organism>
<dbReference type="SUPFAM" id="SSF47384">
    <property type="entry name" value="Homodimeric domain of signal transducing histidine kinase"/>
    <property type="match status" value="1"/>
</dbReference>
<dbReference type="Pfam" id="PF01590">
    <property type="entry name" value="GAF"/>
    <property type="match status" value="1"/>
</dbReference>
<keyword evidence="4" id="KW-0175">Coiled coil</keyword>
<dbReference type="Gene3D" id="3.30.565.10">
    <property type="entry name" value="Histidine kinase-like ATPase, C-terminal domain"/>
    <property type="match status" value="1"/>
</dbReference>
<dbReference type="SUPFAM" id="SSF55874">
    <property type="entry name" value="ATPase domain of HSP90 chaperone/DNA topoisomerase II/histidine kinase"/>
    <property type="match status" value="1"/>
</dbReference>
<dbReference type="EMBL" id="JADFUA010000004">
    <property type="protein sequence ID" value="MBE9609426.1"/>
    <property type="molecule type" value="Genomic_DNA"/>
</dbReference>
<gene>
    <name evidence="6" type="ORF">INR99_08685</name>
</gene>
<evidence type="ECO:0000259" key="5">
    <source>
        <dbReference type="PROSITE" id="PS50109"/>
    </source>
</evidence>
<dbReference type="Proteomes" id="UP000604481">
    <property type="component" value="Unassembled WGS sequence"/>
</dbReference>
<dbReference type="SUPFAM" id="SSF55781">
    <property type="entry name" value="GAF domain-like"/>
    <property type="match status" value="1"/>
</dbReference>
<dbReference type="Gene3D" id="1.10.287.130">
    <property type="match status" value="1"/>
</dbReference>
<sequence length="820" mass="91290">MSRDAINASVKPLQISSELHDAVVQIGQLVHSRREEGFTLCEQTLQRARELHDDLAFISVAQHYALLIDQRGYPDEAINLLYEAMQLAQSHHLFEAEAQLLNLIGRSLYTRAEYRQAMQAWASSLECAELAGDHVTWIYAKIGIGQIYDALGDSAHAVEVLKVAAAQAEKYDAADLILNAQLNLGVNLYRQGLLEEAEHAYGIVLAYCRQLGHEDDEGETLFRLAEIDLARDQVDHAQAKLIEARRLCTATGHWWGMANICMVSAKALERQSKLHKAIRELQRGLLFAKRAGALHIECRIWEALSHTAELAGRWEQALRASRSAVQIQMQIALASNAGGEARELENLAGLTRSPTRQLLEISTDPVLEKQSKDAILAILVRNGCEILRASQCSIWLDDPLHGRMVCHCRLALDGQELVAGEVIDRGNASDFLAELASGESIIAHNAKYHRYTWRLYQHYLEQRNIQALLVQPLLLGGSLQGLLWFEQLERQRNWTMDEQLLAGQLATVVVRVLASHEREAFMQDVAKLNAALQESNDRLEDRVQQRTAELERANQELKKVMEHLVQSEKIAALGNLVAGLAHELNTPLGINLVSATTLEARHADLKTSMAAGSLKKSQLEHYLDEATDALQLIVRNSRRASDMIANFKQVAVDTSSNQRRHFDVRITVEEVLWALSPQYKKRPITFELDLPEGMLIDSYPGAFEQIITNFISNSLVHAFDPHQVGTISIRAHLENGRCRLHYRDTGKGIANALHSKVFDPFFTTRFGQGGSGLGLYLVYSLATGALGGDVRLLPGETGSGVCFELEFPVCAPQPAERGLS</sequence>